<evidence type="ECO:0000313" key="10">
    <source>
        <dbReference type="Proteomes" id="UP000658690"/>
    </source>
</evidence>
<evidence type="ECO:0000256" key="6">
    <source>
        <dbReference type="ARBA" id="ARBA00022989"/>
    </source>
</evidence>
<dbReference type="PANTHER" id="PTHR34975:SF2">
    <property type="entry name" value="SPORE GERMINATION PROTEIN A2"/>
    <property type="match status" value="1"/>
</dbReference>
<feature type="transmembrane region" description="Helical" evidence="8">
    <location>
        <begin position="114"/>
        <end position="132"/>
    </location>
</feature>
<comment type="subcellular location">
    <subcellularLocation>
        <location evidence="1">Membrane</location>
        <topology evidence="1">Multi-pass membrane protein</topology>
    </subcellularLocation>
</comment>
<keyword evidence="7 8" id="KW-0472">Membrane</keyword>
<evidence type="ECO:0000256" key="8">
    <source>
        <dbReference type="SAM" id="Phobius"/>
    </source>
</evidence>
<keyword evidence="10" id="KW-1185">Reference proteome</keyword>
<gene>
    <name evidence="9" type="ORF">GC102_34505</name>
</gene>
<feature type="transmembrane region" description="Helical" evidence="8">
    <location>
        <begin position="329"/>
        <end position="356"/>
    </location>
</feature>
<dbReference type="Pfam" id="PF03845">
    <property type="entry name" value="Spore_permease"/>
    <property type="match status" value="1"/>
</dbReference>
<feature type="transmembrane region" description="Helical" evidence="8">
    <location>
        <begin position="183"/>
        <end position="204"/>
    </location>
</feature>
<evidence type="ECO:0000256" key="3">
    <source>
        <dbReference type="ARBA" id="ARBA00022448"/>
    </source>
</evidence>
<dbReference type="RefSeq" id="WP_171693558.1">
    <property type="nucleotide sequence ID" value="NZ_WHOC01000176.1"/>
</dbReference>
<feature type="transmembrane region" description="Helical" evidence="8">
    <location>
        <begin position="268"/>
        <end position="291"/>
    </location>
</feature>
<dbReference type="InterPro" id="IPR004761">
    <property type="entry name" value="Spore_GerAB"/>
</dbReference>
<evidence type="ECO:0000256" key="7">
    <source>
        <dbReference type="ARBA" id="ARBA00023136"/>
    </source>
</evidence>
<dbReference type="EMBL" id="WHOC01000176">
    <property type="protein sequence ID" value="NOU90805.1"/>
    <property type="molecule type" value="Genomic_DNA"/>
</dbReference>
<evidence type="ECO:0000313" key="9">
    <source>
        <dbReference type="EMBL" id="NOU90805.1"/>
    </source>
</evidence>
<dbReference type="NCBIfam" id="TIGR00912">
    <property type="entry name" value="2A0309"/>
    <property type="match status" value="1"/>
</dbReference>
<reference evidence="9 10" key="1">
    <citation type="submission" date="2019-10" db="EMBL/GenBank/DDBJ databases">
        <title>Description of Paenibacillus choica sp. nov.</title>
        <authorList>
            <person name="Carlier A."/>
            <person name="Qi S."/>
        </authorList>
    </citation>
    <scope>NUCLEOTIDE SEQUENCE [LARGE SCALE GENOMIC DNA]</scope>
    <source>
        <strain evidence="9 10">LMG 31460</strain>
    </source>
</reference>
<feature type="transmembrane region" description="Helical" evidence="8">
    <location>
        <begin position="34"/>
        <end position="55"/>
    </location>
</feature>
<feature type="transmembrane region" description="Helical" evidence="8">
    <location>
        <begin position="6"/>
        <end position="27"/>
    </location>
</feature>
<evidence type="ECO:0000256" key="4">
    <source>
        <dbReference type="ARBA" id="ARBA00022544"/>
    </source>
</evidence>
<name>A0ABX1ZBU1_9BACL</name>
<proteinExistence type="inferred from homology"/>
<evidence type="ECO:0000256" key="2">
    <source>
        <dbReference type="ARBA" id="ARBA00007998"/>
    </source>
</evidence>
<feature type="transmembrane region" description="Helical" evidence="8">
    <location>
        <begin position="138"/>
        <end position="163"/>
    </location>
</feature>
<organism evidence="9 10">
    <name type="scientific">Paenibacillus germinis</name>
    <dbReference type="NCBI Taxonomy" id="2654979"/>
    <lineage>
        <taxon>Bacteria</taxon>
        <taxon>Bacillati</taxon>
        <taxon>Bacillota</taxon>
        <taxon>Bacilli</taxon>
        <taxon>Bacillales</taxon>
        <taxon>Paenibacillaceae</taxon>
        <taxon>Paenibacillus</taxon>
    </lineage>
</organism>
<dbReference type="PANTHER" id="PTHR34975">
    <property type="entry name" value="SPORE GERMINATION PROTEIN A2"/>
    <property type="match status" value="1"/>
</dbReference>
<keyword evidence="6 8" id="KW-1133">Transmembrane helix</keyword>
<feature type="transmembrane region" description="Helical" evidence="8">
    <location>
        <begin position="210"/>
        <end position="233"/>
    </location>
</feature>
<evidence type="ECO:0000256" key="1">
    <source>
        <dbReference type="ARBA" id="ARBA00004141"/>
    </source>
</evidence>
<protein>
    <submittedName>
        <fullName evidence="9">GerAB/ArcD/ProY family transporter</fullName>
    </submittedName>
</protein>
<feature type="transmembrane region" description="Helical" evidence="8">
    <location>
        <begin position="303"/>
        <end position="323"/>
    </location>
</feature>
<keyword evidence="3" id="KW-0813">Transport</keyword>
<sequence>MISISPYHFFSLMVLFELGTTVIFGFGTDSGRDAWITASISSLLGGILIAGYVTISRLNDFVSLVGWFTKWFGKWLGTPLAWLYPLFFIYTAARIICDLRFLLPITLLPKTPPWFFIGTLILLILYVMYAGIEVLFRIAGVLLPVLILFILFETIILLASGSLHSDYLRPVLAEGFGRVAKDVWPVGVTTTYGECFVMVVFWGLLKKKGYLGRISVGAALFAGLFIVLFDVLAIMSLSEHLFRKMIFPAFTILKLSSVADFLENLEVLGAMYFMCSAFIKISVYLFAAVLCIRDLTHAANDRIAIWITAIFAYVMAMTMANNLSEHLQVWLGSLAKIIVVPMYIVLPGIILLLSLFGKFINRRTA</sequence>
<accession>A0ABX1ZBU1</accession>
<evidence type="ECO:0000256" key="5">
    <source>
        <dbReference type="ARBA" id="ARBA00022692"/>
    </source>
</evidence>
<keyword evidence="4" id="KW-0309">Germination</keyword>
<feature type="transmembrane region" description="Helical" evidence="8">
    <location>
        <begin position="75"/>
        <end position="93"/>
    </location>
</feature>
<comment type="caution">
    <text evidence="9">The sequence shown here is derived from an EMBL/GenBank/DDBJ whole genome shotgun (WGS) entry which is preliminary data.</text>
</comment>
<dbReference type="Proteomes" id="UP000658690">
    <property type="component" value="Unassembled WGS sequence"/>
</dbReference>
<comment type="similarity">
    <text evidence="2">Belongs to the amino acid-polyamine-organocation (APC) superfamily. Spore germination protein (SGP) (TC 2.A.3.9) family.</text>
</comment>
<keyword evidence="5 8" id="KW-0812">Transmembrane</keyword>